<comment type="caution">
    <text evidence="1">The sequence shown here is derived from an EMBL/GenBank/DDBJ whole genome shotgun (WGS) entry which is preliminary data.</text>
</comment>
<protein>
    <submittedName>
        <fullName evidence="1">Uncharacterized protein</fullName>
    </submittedName>
</protein>
<accession>A0A5E4ACJ5</accession>
<gene>
    <name evidence="1" type="ORF">MONAX_5E014593</name>
</gene>
<dbReference type="Proteomes" id="UP000335636">
    <property type="component" value="Unassembled WGS sequence"/>
</dbReference>
<proteinExistence type="predicted"/>
<name>A0A5E4ACJ5_MARMO</name>
<keyword evidence="2" id="KW-1185">Reference proteome</keyword>
<evidence type="ECO:0000313" key="2">
    <source>
        <dbReference type="Proteomes" id="UP000335636"/>
    </source>
</evidence>
<dbReference type="AlphaFoldDB" id="A0A5E4ACJ5"/>
<sequence length="223" mass="23951">MKPWAWCTPLLISSQRDPQTRAWPEDRRLPIGAHRLASLAAQGGAGAVSSCPGNPMLSNPCGKGSALLRSHANSSRMGGPPGWGAELVRLLYASQLGSAELAAFRVVMPQDGGSGLTLLQETYQLYKDDPEVVENLCMLLAHLSSYKEILPELESSGIRALVREIQGRFTSSLELVSYAEKASLSLEAALHSSQERKLCGAAVREEAAAPKVPFLPEGRPHLP</sequence>
<evidence type="ECO:0000313" key="1">
    <source>
        <dbReference type="EMBL" id="VTJ54371.1"/>
    </source>
</evidence>
<reference evidence="1" key="1">
    <citation type="submission" date="2019-04" db="EMBL/GenBank/DDBJ databases">
        <authorList>
            <person name="Alioto T."/>
            <person name="Alioto T."/>
        </authorList>
    </citation>
    <scope>NUCLEOTIDE SEQUENCE [LARGE SCALE GENOMIC DNA]</scope>
</reference>
<dbReference type="EMBL" id="CABDUW010000036">
    <property type="protein sequence ID" value="VTJ54371.1"/>
    <property type="molecule type" value="Genomic_DNA"/>
</dbReference>
<organism evidence="1 2">
    <name type="scientific">Marmota monax</name>
    <name type="common">Woodchuck</name>
    <dbReference type="NCBI Taxonomy" id="9995"/>
    <lineage>
        <taxon>Eukaryota</taxon>
        <taxon>Metazoa</taxon>
        <taxon>Chordata</taxon>
        <taxon>Craniata</taxon>
        <taxon>Vertebrata</taxon>
        <taxon>Euteleostomi</taxon>
        <taxon>Mammalia</taxon>
        <taxon>Eutheria</taxon>
        <taxon>Euarchontoglires</taxon>
        <taxon>Glires</taxon>
        <taxon>Rodentia</taxon>
        <taxon>Sciuromorpha</taxon>
        <taxon>Sciuridae</taxon>
        <taxon>Xerinae</taxon>
        <taxon>Marmotini</taxon>
        <taxon>Marmota</taxon>
    </lineage>
</organism>